<comment type="similarity">
    <text evidence="2">Belongs to the monovalent cation:proton antiporter 2 (CPA2) transporter (TC 2.A.37) family.</text>
</comment>
<dbReference type="Proteomes" id="UP000199331">
    <property type="component" value="Unassembled WGS sequence"/>
</dbReference>
<name>A0A1I5K9C3_9SPHN</name>
<dbReference type="InterPro" id="IPR006153">
    <property type="entry name" value="Cation/H_exchanger_TM"/>
</dbReference>
<evidence type="ECO:0000256" key="5">
    <source>
        <dbReference type="ARBA" id="ARBA00022538"/>
    </source>
</evidence>
<evidence type="ECO:0000256" key="2">
    <source>
        <dbReference type="ARBA" id="ARBA00005551"/>
    </source>
</evidence>
<keyword evidence="10 11" id="KW-0472">Membrane</keyword>
<feature type="transmembrane region" description="Helical" evidence="11">
    <location>
        <begin position="310"/>
        <end position="334"/>
    </location>
</feature>
<feature type="transmembrane region" description="Helical" evidence="11">
    <location>
        <begin position="346"/>
        <end position="368"/>
    </location>
</feature>
<feature type="transmembrane region" description="Helical" evidence="11">
    <location>
        <begin position="374"/>
        <end position="394"/>
    </location>
</feature>
<feature type="transmembrane region" description="Helical" evidence="11">
    <location>
        <begin position="162"/>
        <end position="187"/>
    </location>
</feature>
<dbReference type="AlphaFoldDB" id="A0A1I5K9C3"/>
<keyword evidence="5" id="KW-0633">Potassium transport</keyword>
<comment type="subcellular location">
    <subcellularLocation>
        <location evidence="1">Endomembrane system</location>
        <topology evidence="1">Multi-pass membrane protein</topology>
    </subcellularLocation>
</comment>
<dbReference type="GO" id="GO:0008324">
    <property type="term" value="F:monoatomic cation transmembrane transporter activity"/>
    <property type="evidence" value="ECO:0007669"/>
    <property type="project" value="InterPro"/>
</dbReference>
<protein>
    <submittedName>
        <fullName evidence="13">Kef-type potassium/proton antiporter, CPA2 family (TC 2.A.37.1)</fullName>
    </submittedName>
</protein>
<dbReference type="GO" id="GO:0006813">
    <property type="term" value="P:potassium ion transport"/>
    <property type="evidence" value="ECO:0007669"/>
    <property type="project" value="UniProtKB-KW"/>
</dbReference>
<keyword evidence="6 11" id="KW-0812">Transmembrane</keyword>
<dbReference type="Gene3D" id="1.20.1530.20">
    <property type="match status" value="1"/>
</dbReference>
<feature type="transmembrane region" description="Helical" evidence="11">
    <location>
        <begin position="34"/>
        <end position="52"/>
    </location>
</feature>
<dbReference type="Pfam" id="PF00999">
    <property type="entry name" value="Na_H_Exchanger"/>
    <property type="match status" value="1"/>
</dbReference>
<reference evidence="14" key="1">
    <citation type="submission" date="2016-10" db="EMBL/GenBank/DDBJ databases">
        <authorList>
            <person name="Varghese N."/>
            <person name="Submissions S."/>
        </authorList>
    </citation>
    <scope>NUCLEOTIDE SEQUENCE [LARGE SCALE GENOMIC DNA]</scope>
    <source>
        <strain evidence="14">CGMCC 1.7715</strain>
    </source>
</reference>
<dbReference type="FunFam" id="3.40.50.720:FF:000036">
    <property type="entry name" value="Glutathione-regulated potassium-efflux system protein KefB"/>
    <property type="match status" value="1"/>
</dbReference>
<evidence type="ECO:0000256" key="9">
    <source>
        <dbReference type="ARBA" id="ARBA00023065"/>
    </source>
</evidence>
<dbReference type="GO" id="GO:1902600">
    <property type="term" value="P:proton transmembrane transport"/>
    <property type="evidence" value="ECO:0007669"/>
    <property type="project" value="InterPro"/>
</dbReference>
<evidence type="ECO:0000313" key="13">
    <source>
        <dbReference type="EMBL" id="SFO81568.1"/>
    </source>
</evidence>
<sequence>MESQLHIPYLREVIVFLAVAGFAVPLLQRKFSPVLGYLLIGGLIGPYGLGLFANDYPIASYVVIDDLDGVRALAEIGVIFLLFAIGLELSLDRLWSMRRFVFGLGTAQIVLTGMLIGSIAYAWGNSGSAALVLGACLALSSTAIVMQLLIEKGRLTTPVGRSVFSVLLMQDLAVVPILFIVGVLGTVSAGESIAWDLALALGEAAVTVVVIYAVGRLLVRPIFRLIAQTGSREAFMAMIVLVALGTAAVTGVVGLSMALGAFLAGLLIAETEYRHQVEVDIEPFKGLMLGLFFMSVGMGIDWRVLGESPFWIAASVVGLIALKAVVNIGLFLLWKLPRHRAVEAGLLLSQAGEFAFIVVGLAMSLGLVPGPTGQFMLIVASLTMMLTPVLELMARKSGALIEEQTARGATEQAEATEALEGHVVIGGFGRVGRLIASILDREGLSYIAIDKDPAVAAQARSMGLPVRFGDASRLDVLQAARVRHATALVVTLGDEIPTERLTARMREAAPHVPLFVRARDGDQAERLTNAGATAAVPETIEASLQLAARVLEGCGFDDDVVQRRIQLER</sequence>
<dbReference type="EMBL" id="FOWZ01000001">
    <property type="protein sequence ID" value="SFO81568.1"/>
    <property type="molecule type" value="Genomic_DNA"/>
</dbReference>
<evidence type="ECO:0000259" key="12">
    <source>
        <dbReference type="PROSITE" id="PS51201"/>
    </source>
</evidence>
<keyword evidence="4" id="KW-0050">Antiport</keyword>
<keyword evidence="14" id="KW-1185">Reference proteome</keyword>
<proteinExistence type="inferred from homology"/>
<dbReference type="GO" id="GO:0012505">
    <property type="term" value="C:endomembrane system"/>
    <property type="evidence" value="ECO:0007669"/>
    <property type="project" value="UniProtKB-SubCell"/>
</dbReference>
<dbReference type="GO" id="GO:0005886">
    <property type="term" value="C:plasma membrane"/>
    <property type="evidence" value="ECO:0007669"/>
    <property type="project" value="TreeGrafter"/>
</dbReference>
<feature type="transmembrane region" description="Helical" evidence="11">
    <location>
        <begin position="6"/>
        <end position="27"/>
    </location>
</feature>
<keyword evidence="7" id="KW-0630">Potassium</keyword>
<dbReference type="InterPro" id="IPR036291">
    <property type="entry name" value="NAD(P)-bd_dom_sf"/>
</dbReference>
<evidence type="ECO:0000256" key="4">
    <source>
        <dbReference type="ARBA" id="ARBA00022449"/>
    </source>
</evidence>
<evidence type="ECO:0000256" key="10">
    <source>
        <dbReference type="ARBA" id="ARBA00023136"/>
    </source>
</evidence>
<dbReference type="InterPro" id="IPR038770">
    <property type="entry name" value="Na+/solute_symporter_sf"/>
</dbReference>
<organism evidence="13 14">
    <name type="scientific">Qipengyuania nanhaisediminis</name>
    <dbReference type="NCBI Taxonomy" id="604088"/>
    <lineage>
        <taxon>Bacteria</taxon>
        <taxon>Pseudomonadati</taxon>
        <taxon>Pseudomonadota</taxon>
        <taxon>Alphaproteobacteria</taxon>
        <taxon>Sphingomonadales</taxon>
        <taxon>Erythrobacteraceae</taxon>
        <taxon>Qipengyuania</taxon>
    </lineage>
</organism>
<dbReference type="InterPro" id="IPR003148">
    <property type="entry name" value="RCK_N"/>
</dbReference>
<evidence type="ECO:0000256" key="8">
    <source>
        <dbReference type="ARBA" id="ARBA00022989"/>
    </source>
</evidence>
<dbReference type="PROSITE" id="PS51201">
    <property type="entry name" value="RCK_N"/>
    <property type="match status" value="1"/>
</dbReference>
<keyword evidence="3" id="KW-0813">Transport</keyword>
<feature type="transmembrane region" description="Helical" evidence="11">
    <location>
        <begin position="129"/>
        <end position="150"/>
    </location>
</feature>
<accession>A0A1I5K9C3</accession>
<evidence type="ECO:0000256" key="11">
    <source>
        <dbReference type="SAM" id="Phobius"/>
    </source>
</evidence>
<dbReference type="GO" id="GO:0015297">
    <property type="term" value="F:antiporter activity"/>
    <property type="evidence" value="ECO:0007669"/>
    <property type="project" value="UniProtKB-KW"/>
</dbReference>
<dbReference type="NCBIfam" id="TIGR00932">
    <property type="entry name" value="2a37"/>
    <property type="match status" value="1"/>
</dbReference>
<evidence type="ECO:0000256" key="3">
    <source>
        <dbReference type="ARBA" id="ARBA00022448"/>
    </source>
</evidence>
<dbReference type="Pfam" id="PF02254">
    <property type="entry name" value="TrkA_N"/>
    <property type="match status" value="1"/>
</dbReference>
<keyword evidence="9" id="KW-0406">Ion transport</keyword>
<dbReference type="STRING" id="604088.SAMN04488060_0010"/>
<dbReference type="InterPro" id="IPR004771">
    <property type="entry name" value="K/H_exchanger"/>
</dbReference>
<keyword evidence="8 11" id="KW-1133">Transmembrane helix</keyword>
<feature type="transmembrane region" description="Helical" evidence="11">
    <location>
        <begin position="235"/>
        <end position="268"/>
    </location>
</feature>
<dbReference type="Gene3D" id="3.40.50.720">
    <property type="entry name" value="NAD(P)-binding Rossmann-like Domain"/>
    <property type="match status" value="1"/>
</dbReference>
<dbReference type="PANTHER" id="PTHR46157">
    <property type="entry name" value="K(+) EFFLUX ANTIPORTER 3, CHLOROPLASTIC"/>
    <property type="match status" value="1"/>
</dbReference>
<evidence type="ECO:0000256" key="7">
    <source>
        <dbReference type="ARBA" id="ARBA00022958"/>
    </source>
</evidence>
<feature type="transmembrane region" description="Helical" evidence="11">
    <location>
        <begin position="100"/>
        <end position="123"/>
    </location>
</feature>
<feature type="transmembrane region" description="Helical" evidence="11">
    <location>
        <begin position="193"/>
        <end position="214"/>
    </location>
</feature>
<dbReference type="PANTHER" id="PTHR46157:SF4">
    <property type="entry name" value="K(+) EFFLUX ANTIPORTER 3, CHLOROPLASTIC"/>
    <property type="match status" value="1"/>
</dbReference>
<dbReference type="RefSeq" id="WP_090476164.1">
    <property type="nucleotide sequence ID" value="NZ_FOWZ01000001.1"/>
</dbReference>
<gene>
    <name evidence="13" type="ORF">SAMN04488060_0010</name>
</gene>
<feature type="transmembrane region" description="Helical" evidence="11">
    <location>
        <begin position="72"/>
        <end position="91"/>
    </location>
</feature>
<feature type="domain" description="RCK N-terminal" evidence="12">
    <location>
        <begin position="420"/>
        <end position="537"/>
    </location>
</feature>
<dbReference type="SUPFAM" id="SSF51735">
    <property type="entry name" value="NAD(P)-binding Rossmann-fold domains"/>
    <property type="match status" value="1"/>
</dbReference>
<evidence type="ECO:0000313" key="14">
    <source>
        <dbReference type="Proteomes" id="UP000199331"/>
    </source>
</evidence>
<evidence type="ECO:0000256" key="6">
    <source>
        <dbReference type="ARBA" id="ARBA00022692"/>
    </source>
</evidence>
<evidence type="ECO:0000256" key="1">
    <source>
        <dbReference type="ARBA" id="ARBA00004127"/>
    </source>
</evidence>
<dbReference type="OrthoDB" id="9781411at2"/>